<dbReference type="Proteomes" id="UP000321685">
    <property type="component" value="Unassembled WGS sequence"/>
</dbReference>
<gene>
    <name evidence="3" type="ORF">PSU4_13270</name>
</gene>
<accession>A0A511DDC9</accession>
<evidence type="ECO:0000256" key="2">
    <source>
        <dbReference type="SAM" id="Phobius"/>
    </source>
</evidence>
<sequence>MWGDLAIALACVGFTIAVALVALELGTIGRSTTMLLATDARRRHTPRPSRPRDHARP</sequence>
<feature type="region of interest" description="Disordered" evidence="1">
    <location>
        <begin position="37"/>
        <end position="57"/>
    </location>
</feature>
<proteinExistence type="predicted"/>
<keyword evidence="4" id="KW-1185">Reference proteome</keyword>
<feature type="transmembrane region" description="Helical" evidence="2">
    <location>
        <begin position="6"/>
        <end position="26"/>
    </location>
</feature>
<dbReference type="EMBL" id="BJVJ01000008">
    <property type="protein sequence ID" value="GEL22373.1"/>
    <property type="molecule type" value="Genomic_DNA"/>
</dbReference>
<comment type="caution">
    <text evidence="3">The sequence shown here is derived from an EMBL/GenBank/DDBJ whole genome shotgun (WGS) entry which is preliminary data.</text>
</comment>
<protein>
    <submittedName>
        <fullName evidence="3">Uncharacterized protein</fullName>
    </submittedName>
</protein>
<keyword evidence="2" id="KW-0812">Transmembrane</keyword>
<keyword evidence="2" id="KW-1133">Transmembrane helix</keyword>
<dbReference type="RefSeq" id="WP_186816778.1">
    <property type="nucleotide sequence ID" value="NZ_BJVJ01000008.1"/>
</dbReference>
<organism evidence="3 4">
    <name type="scientific">Pseudonocardia sulfidoxydans NBRC 16205</name>
    <dbReference type="NCBI Taxonomy" id="1223511"/>
    <lineage>
        <taxon>Bacteria</taxon>
        <taxon>Bacillati</taxon>
        <taxon>Actinomycetota</taxon>
        <taxon>Actinomycetes</taxon>
        <taxon>Pseudonocardiales</taxon>
        <taxon>Pseudonocardiaceae</taxon>
        <taxon>Pseudonocardia</taxon>
    </lineage>
</organism>
<name>A0A511DDC9_9PSEU</name>
<keyword evidence="2" id="KW-0472">Membrane</keyword>
<evidence type="ECO:0000313" key="3">
    <source>
        <dbReference type="EMBL" id="GEL22373.1"/>
    </source>
</evidence>
<evidence type="ECO:0000256" key="1">
    <source>
        <dbReference type="SAM" id="MobiDB-lite"/>
    </source>
</evidence>
<dbReference type="AlphaFoldDB" id="A0A511DDC9"/>
<evidence type="ECO:0000313" key="4">
    <source>
        <dbReference type="Proteomes" id="UP000321685"/>
    </source>
</evidence>
<reference evidence="3 4" key="1">
    <citation type="submission" date="2019-07" db="EMBL/GenBank/DDBJ databases">
        <title>Whole genome shotgun sequence of Pseudonocardia sulfidoxydans NBRC 16205.</title>
        <authorList>
            <person name="Hosoyama A."/>
            <person name="Uohara A."/>
            <person name="Ohji S."/>
            <person name="Ichikawa N."/>
        </authorList>
    </citation>
    <scope>NUCLEOTIDE SEQUENCE [LARGE SCALE GENOMIC DNA]</scope>
    <source>
        <strain evidence="3 4">NBRC 16205</strain>
    </source>
</reference>